<dbReference type="Proteomes" id="UP000800038">
    <property type="component" value="Unassembled WGS sequence"/>
</dbReference>
<feature type="compositionally biased region" description="Low complexity" evidence="1">
    <location>
        <begin position="173"/>
        <end position="188"/>
    </location>
</feature>
<evidence type="ECO:0000313" key="3">
    <source>
        <dbReference type="Proteomes" id="UP000800038"/>
    </source>
</evidence>
<feature type="compositionally biased region" description="Basic and acidic residues" evidence="1">
    <location>
        <begin position="1"/>
        <end position="15"/>
    </location>
</feature>
<feature type="compositionally biased region" description="Basic residues" evidence="1">
    <location>
        <begin position="23"/>
        <end position="63"/>
    </location>
</feature>
<sequence length="247" mass="29060">MQRKLCEREPRERRLSRLLRGQQHGKKPASKKHGKKQPKRKPCIRRSRKRKLLYREYHRRGLPGRRNCGNESYRRRRRKSEKHKKQRRVRNGRQGRRLRERSDELNIPKTGKHERNKRLRNGRLEILLREQSNKHKRQSYLPPQPTTNLLPQAALPLQRSQRRNHLALPPPASSATKKATSPASAPKSVMKSPLRRAPVLRRPRRLSLCPRSRQRRCLALRPPALPARKVTLPATAPRSVLSLLPMV</sequence>
<evidence type="ECO:0000313" key="2">
    <source>
        <dbReference type="EMBL" id="KAF1944918.1"/>
    </source>
</evidence>
<protein>
    <submittedName>
        <fullName evidence="2">Uncharacterized protein</fullName>
    </submittedName>
</protein>
<name>A0A6A5SYG8_9PLEO</name>
<dbReference type="EMBL" id="ML976013">
    <property type="protein sequence ID" value="KAF1944918.1"/>
    <property type="molecule type" value="Genomic_DNA"/>
</dbReference>
<feature type="compositionally biased region" description="Basic residues" evidence="1">
    <location>
        <begin position="74"/>
        <end position="99"/>
    </location>
</feature>
<reference evidence="2" key="1">
    <citation type="journal article" date="2020" name="Stud. Mycol.">
        <title>101 Dothideomycetes genomes: a test case for predicting lifestyles and emergence of pathogens.</title>
        <authorList>
            <person name="Haridas S."/>
            <person name="Albert R."/>
            <person name="Binder M."/>
            <person name="Bloem J."/>
            <person name="Labutti K."/>
            <person name="Salamov A."/>
            <person name="Andreopoulos B."/>
            <person name="Baker S."/>
            <person name="Barry K."/>
            <person name="Bills G."/>
            <person name="Bluhm B."/>
            <person name="Cannon C."/>
            <person name="Castanera R."/>
            <person name="Culley D."/>
            <person name="Daum C."/>
            <person name="Ezra D."/>
            <person name="Gonzalez J."/>
            <person name="Henrissat B."/>
            <person name="Kuo A."/>
            <person name="Liang C."/>
            <person name="Lipzen A."/>
            <person name="Lutzoni F."/>
            <person name="Magnuson J."/>
            <person name="Mondo S."/>
            <person name="Nolan M."/>
            <person name="Ohm R."/>
            <person name="Pangilinan J."/>
            <person name="Park H.-J."/>
            <person name="Ramirez L."/>
            <person name="Alfaro M."/>
            <person name="Sun H."/>
            <person name="Tritt A."/>
            <person name="Yoshinaga Y."/>
            <person name="Zwiers L.-H."/>
            <person name="Turgeon B."/>
            <person name="Goodwin S."/>
            <person name="Spatafora J."/>
            <person name="Crous P."/>
            <person name="Grigoriev I."/>
        </authorList>
    </citation>
    <scope>NUCLEOTIDE SEQUENCE</scope>
    <source>
        <strain evidence="2">CBS 161.51</strain>
    </source>
</reference>
<feature type="compositionally biased region" description="Basic residues" evidence="1">
    <location>
        <begin position="110"/>
        <end position="121"/>
    </location>
</feature>
<evidence type="ECO:0000256" key="1">
    <source>
        <dbReference type="SAM" id="MobiDB-lite"/>
    </source>
</evidence>
<organism evidence="2 3">
    <name type="scientific">Clathrospora elynae</name>
    <dbReference type="NCBI Taxonomy" id="706981"/>
    <lineage>
        <taxon>Eukaryota</taxon>
        <taxon>Fungi</taxon>
        <taxon>Dikarya</taxon>
        <taxon>Ascomycota</taxon>
        <taxon>Pezizomycotina</taxon>
        <taxon>Dothideomycetes</taxon>
        <taxon>Pleosporomycetidae</taxon>
        <taxon>Pleosporales</taxon>
        <taxon>Diademaceae</taxon>
        <taxon>Clathrospora</taxon>
    </lineage>
</organism>
<proteinExistence type="predicted"/>
<gene>
    <name evidence="2" type="ORF">EJ02DRAFT_72346</name>
</gene>
<accession>A0A6A5SYG8</accession>
<feature type="region of interest" description="Disordered" evidence="1">
    <location>
        <begin position="130"/>
        <end position="149"/>
    </location>
</feature>
<feature type="region of interest" description="Disordered" evidence="1">
    <location>
        <begin position="166"/>
        <end position="192"/>
    </location>
</feature>
<feature type="region of interest" description="Disordered" evidence="1">
    <location>
        <begin position="1"/>
        <end position="123"/>
    </location>
</feature>
<dbReference type="AlphaFoldDB" id="A0A6A5SYG8"/>
<keyword evidence="3" id="KW-1185">Reference proteome</keyword>